<name>C4GBY2_9FIRM</name>
<keyword evidence="2" id="KW-0812">Transmembrane</keyword>
<protein>
    <submittedName>
        <fullName evidence="3">Uncharacterized protein</fullName>
    </submittedName>
</protein>
<gene>
    <name evidence="3" type="ORF">GCWU000342_01436</name>
</gene>
<evidence type="ECO:0000313" key="3">
    <source>
        <dbReference type="EMBL" id="EEP28625.1"/>
    </source>
</evidence>
<proteinExistence type="predicted"/>
<feature type="transmembrane region" description="Helical" evidence="2">
    <location>
        <begin position="104"/>
        <end position="125"/>
    </location>
</feature>
<organism evidence="3 4">
    <name type="scientific">Shuttleworthella satelles DSM 14600</name>
    <dbReference type="NCBI Taxonomy" id="626523"/>
    <lineage>
        <taxon>Bacteria</taxon>
        <taxon>Bacillati</taxon>
        <taxon>Bacillota</taxon>
        <taxon>Clostridia</taxon>
        <taxon>Lachnospirales</taxon>
        <taxon>Lachnospiraceae</taxon>
        <taxon>Shuttleworthella</taxon>
    </lineage>
</organism>
<feature type="region of interest" description="Disordered" evidence="1">
    <location>
        <begin position="1"/>
        <end position="89"/>
    </location>
</feature>
<dbReference type="Proteomes" id="UP000003494">
    <property type="component" value="Unassembled WGS sequence"/>
</dbReference>
<feature type="compositionally biased region" description="Acidic residues" evidence="1">
    <location>
        <begin position="1"/>
        <end position="13"/>
    </location>
</feature>
<evidence type="ECO:0000256" key="2">
    <source>
        <dbReference type="SAM" id="Phobius"/>
    </source>
</evidence>
<feature type="compositionally biased region" description="Acidic residues" evidence="1">
    <location>
        <begin position="40"/>
        <end position="60"/>
    </location>
</feature>
<dbReference type="STRING" id="626523.GCWU000342_01436"/>
<evidence type="ECO:0000313" key="4">
    <source>
        <dbReference type="Proteomes" id="UP000003494"/>
    </source>
</evidence>
<dbReference type="AlphaFoldDB" id="C4GBY2"/>
<keyword evidence="4" id="KW-1185">Reference proteome</keyword>
<comment type="caution">
    <text evidence="3">The sequence shown here is derived from an EMBL/GenBank/DDBJ whole genome shotgun (WGS) entry which is preliminary data.</text>
</comment>
<feature type="compositionally biased region" description="Basic and acidic residues" evidence="1">
    <location>
        <begin position="28"/>
        <end position="39"/>
    </location>
</feature>
<sequence length="460" mass="51095">MEEGKQNFFEEDVTEQKTSDSELDSELESEKTEPTKDAELEGENPESGEADSGIAEDDKEGSESSEPIEDDQTETKTAPPPVFDQTADRDAQEGKTFFGKYRKFIVPIIAVLIVLIVGAGVKSFIDAQPVRLSKELKVEFEGYDGYGTVKYNKSKLDEKIMEVSYKKAGLPLNQAKHLESGSGNYLKIAAAEVMRNHVSYGFDKTDHLKNGDKIVFTVVCEGDKKAFVSETKEYTVKGLKEFQQISLEDFQKEYPIQFIGYNKFGSVQYDSSVYDINSNLDGSLANDTVVKAGIRKDALGDLAKQGKKLQDDANEITVKVSGLKEVTEISGLKDMFDAANTYMQAKTKNDAYSTYQVEKQKDYIKFSPSHSGSEKGDEGSVSARTVYKVTETVKYFLSDNSSTKTYFTYFGCENMKVVDGRAILKTDSYGYTSVGSQWANLESIQAELKSSGFAEYTAQQ</sequence>
<evidence type="ECO:0000256" key="1">
    <source>
        <dbReference type="SAM" id="MobiDB-lite"/>
    </source>
</evidence>
<dbReference type="RefSeq" id="WP_006906438.1">
    <property type="nucleotide sequence ID" value="NZ_GG665866.1"/>
</dbReference>
<accession>C4GBY2</accession>
<keyword evidence="2" id="KW-1133">Transmembrane helix</keyword>
<dbReference type="HOGENOM" id="CLU_640791_0_0_9"/>
<reference evidence="3" key="1">
    <citation type="submission" date="2009-04" db="EMBL/GenBank/DDBJ databases">
        <authorList>
            <person name="Weinstock G."/>
            <person name="Sodergren E."/>
            <person name="Clifton S."/>
            <person name="Fulton L."/>
            <person name="Fulton B."/>
            <person name="Courtney L."/>
            <person name="Fronick C."/>
            <person name="Harrison M."/>
            <person name="Strong C."/>
            <person name="Farmer C."/>
            <person name="Delahaunty K."/>
            <person name="Markovic C."/>
            <person name="Hall O."/>
            <person name="Minx P."/>
            <person name="Tomlinson C."/>
            <person name="Mitreva M."/>
            <person name="Nelson J."/>
            <person name="Hou S."/>
            <person name="Wollam A."/>
            <person name="Pepin K.H."/>
            <person name="Johnson M."/>
            <person name="Bhonagiri V."/>
            <person name="Nash W.E."/>
            <person name="Warren W."/>
            <person name="Chinwalla A."/>
            <person name="Mardis E.R."/>
            <person name="Wilson R.K."/>
        </authorList>
    </citation>
    <scope>NUCLEOTIDE SEQUENCE [LARGE SCALE GENOMIC DNA]</scope>
    <source>
        <strain evidence="3">DSM 14600</strain>
    </source>
</reference>
<dbReference type="EMBL" id="ACIP02000002">
    <property type="protein sequence ID" value="EEP28625.1"/>
    <property type="molecule type" value="Genomic_DNA"/>
</dbReference>
<keyword evidence="2" id="KW-0472">Membrane</keyword>
<dbReference type="eggNOG" id="ENOG5031HUB">
    <property type="taxonomic scope" value="Bacteria"/>
</dbReference>